<evidence type="ECO:0000313" key="3">
    <source>
        <dbReference type="RefSeq" id="XP_017032030.1"/>
    </source>
</evidence>
<organism evidence="2 3">
    <name type="scientific">Drosophila kikkawai</name>
    <name type="common">Fruit fly</name>
    <dbReference type="NCBI Taxonomy" id="30033"/>
    <lineage>
        <taxon>Eukaryota</taxon>
        <taxon>Metazoa</taxon>
        <taxon>Ecdysozoa</taxon>
        <taxon>Arthropoda</taxon>
        <taxon>Hexapoda</taxon>
        <taxon>Insecta</taxon>
        <taxon>Pterygota</taxon>
        <taxon>Neoptera</taxon>
        <taxon>Endopterygota</taxon>
        <taxon>Diptera</taxon>
        <taxon>Brachycera</taxon>
        <taxon>Muscomorpha</taxon>
        <taxon>Ephydroidea</taxon>
        <taxon>Drosophilidae</taxon>
        <taxon>Drosophila</taxon>
        <taxon>Sophophora</taxon>
    </lineage>
</organism>
<dbReference type="GO" id="GO:0000779">
    <property type="term" value="C:condensed chromosome, centromeric region"/>
    <property type="evidence" value="ECO:0007669"/>
    <property type="project" value="TreeGrafter"/>
</dbReference>
<feature type="region of interest" description="Disordered" evidence="1">
    <location>
        <begin position="1198"/>
        <end position="1254"/>
    </location>
</feature>
<dbReference type="InterPro" id="IPR016024">
    <property type="entry name" value="ARM-type_fold"/>
</dbReference>
<dbReference type="SUPFAM" id="SSF48371">
    <property type="entry name" value="ARM repeat"/>
    <property type="match status" value="1"/>
</dbReference>
<feature type="compositionally biased region" description="Basic and acidic residues" evidence="1">
    <location>
        <begin position="1133"/>
        <end position="1142"/>
    </location>
</feature>
<accession>A0A6P4IU08</accession>
<proteinExistence type="predicted"/>
<name>A0A6P4IU08_DROKI</name>
<feature type="compositionally biased region" description="Acidic residues" evidence="1">
    <location>
        <begin position="1098"/>
        <end position="1107"/>
    </location>
</feature>
<dbReference type="RefSeq" id="XP_017032030.1">
    <property type="nucleotide sequence ID" value="XM_017176541.3"/>
</dbReference>
<dbReference type="GO" id="GO:0000796">
    <property type="term" value="C:condensin complex"/>
    <property type="evidence" value="ECO:0007669"/>
    <property type="project" value="TreeGrafter"/>
</dbReference>
<dbReference type="GO" id="GO:0042393">
    <property type="term" value="F:histone binding"/>
    <property type="evidence" value="ECO:0007669"/>
    <property type="project" value="TreeGrafter"/>
</dbReference>
<gene>
    <name evidence="3" type="primary">Cap-D3</name>
</gene>
<dbReference type="InterPro" id="IPR026971">
    <property type="entry name" value="CND1/NCAPD3"/>
</dbReference>
<feature type="compositionally biased region" description="Basic and acidic residues" evidence="1">
    <location>
        <begin position="1088"/>
        <end position="1097"/>
    </location>
</feature>
<dbReference type="GO" id="GO:0007076">
    <property type="term" value="P:mitotic chromosome condensation"/>
    <property type="evidence" value="ECO:0007669"/>
    <property type="project" value="InterPro"/>
</dbReference>
<reference evidence="3" key="2">
    <citation type="submission" date="2025-08" db="UniProtKB">
        <authorList>
            <consortium name="RefSeq"/>
        </authorList>
    </citation>
    <scope>IDENTIFICATION</scope>
    <source>
        <strain evidence="3">14028-0561.14</strain>
        <tissue evidence="3">Whole fly</tissue>
    </source>
</reference>
<evidence type="ECO:0000256" key="1">
    <source>
        <dbReference type="SAM" id="MobiDB-lite"/>
    </source>
</evidence>
<dbReference type="GO" id="GO:0010032">
    <property type="term" value="P:meiotic chromosome condensation"/>
    <property type="evidence" value="ECO:0007669"/>
    <property type="project" value="TreeGrafter"/>
</dbReference>
<feature type="region of interest" description="Disordered" evidence="1">
    <location>
        <begin position="1088"/>
        <end position="1142"/>
    </location>
</feature>
<evidence type="ECO:0000313" key="2">
    <source>
        <dbReference type="Proteomes" id="UP001652661"/>
    </source>
</evidence>
<reference evidence="2" key="1">
    <citation type="submission" date="2025-05" db="UniProtKB">
        <authorList>
            <consortium name="RefSeq"/>
        </authorList>
    </citation>
    <scope>NUCLEOTIDE SEQUENCE [LARGE SCALE GENOMIC DNA]</scope>
    <source>
        <strain evidence="2">14028-0561.14</strain>
    </source>
</reference>
<dbReference type="AlphaFoldDB" id="A0A6P4IU08"/>
<keyword evidence="2" id="KW-1185">Reference proteome</keyword>
<protein>
    <submittedName>
        <fullName evidence="3">Uncharacterized protein Cap-D3</fullName>
    </submittedName>
</protein>
<dbReference type="OrthoDB" id="10263978at2759"/>
<sequence length="1272" mass="145319">MSELNSIFSDLKVNYVPQLQWVDVEEWLYGEEADEDVMKQRAHKFWALDMCKQNLSQQEAQLQLLRDLSGVIRSMRNDSQASYSNTHDNWANIIGVSPANAYLSYIYSLVSLVTAPEHVQQAAPGKLNEYINVQLALNAVSAYLLTLTIPGAKSYGVFDEDVIEHVLKIFKLLEQNADRSVRANTIWVFFLTICDDLKLVFRYVHFKEHLKPRDRIIRCLMEILYMNFKHGYQNSCAPALHTKCFELFGEIANEHNGDVYETLTLIMRQTFPMHVYTDSPKSVGAGRRGGAMQSGEHISDWFIQLIEKYPEILTRILHFYIECVVSNPIKAWKGNDEKVAIGYAAKYDRVLFAKCNKSCADYVLEAVKADDSVGIQTRALDLIERILLQPSEVQWSIFRHDVSKVPREVPLLTEVIRCLNDRTFTVRKKASQVLILALKQGSPMTTKILDESIRFVQFEDADVEALTEPSVEQHELRFEKPGIVQYAFSFEGHEEIEVEIKKIPQLVYQRFLAADNGLARTAGIALLERLVLINPLIIYNTNFVKEVSLLAVDRLSSVRKSALDMVETLLEAFSNCFALICVYCRIWACLMSDEDVALQKLAVQSFDRIVLKNIQPLEYSNEAKHFMPWRIISTLLVTQPRAYLQERFAILLERETFVTPKLVNIVISHLSTSMATDAWGLLLLLSSRITNNMDALIGIFNGLSSYNMQSNQSLALQLIISCLGNFSKPALNQLFQRLLTALSTGNIWLSLISTAVNLLNQIHHLSLSQAPSLDAEAPDWQLKLLEDLTEGIQSSVENFQDEHVRLQCLLGAYTEIIVMLPFDADNRIVDFVFKYLQECTKLSESQFDTENERMTNWMIVISGRLSLRDSHLANRVSKLYRLILNKNDRPQIINTTLVVLNDLGKKHPSILESNFKCILAKLHSKFAMTRVRTFRCVKDIILSGNIKLKGPILVSMLASLVDESAEVAREADAFFIRYRRLYQKQLFEHCLRECPFDLNGLACLRGVKTDGNYRSPLMGEEMTRNRRLLYNHIMSSLEENTLLLYFGQLKLLAEKTKDEAFVNTPGAMAVVQDMLFIMRRICFRTKSKGKEKSTRGEGDEDGEDEPVEAPPAPSAEPAPSTSTGKAPGRGRARKTDSSEEPLKQLERCLRYVEETHRNLKSKMNKDLKHSFDNFCRALAMRFPHYIDFAQPAHFWQKYRSGKGPKEGKKKRRRLTDSDEDEHEEETAEEGDSDNEMPLDRHKATPAAGTRLRQRTTSCDMLVTELIFQPPDW</sequence>
<dbReference type="PANTHER" id="PTHR14222">
    <property type="entry name" value="CONDENSIN"/>
    <property type="match status" value="1"/>
</dbReference>
<feature type="compositionally biased region" description="Acidic residues" evidence="1">
    <location>
        <begin position="1217"/>
        <end position="1236"/>
    </location>
</feature>
<dbReference type="PANTHER" id="PTHR14222:SF1">
    <property type="entry name" value="CONDENSIN-2 COMPLEX SUBUNIT D3"/>
    <property type="match status" value="1"/>
</dbReference>
<dbReference type="Proteomes" id="UP001652661">
    <property type="component" value="Chromosome 2L"/>
</dbReference>
<feature type="compositionally biased region" description="Basic residues" evidence="1">
    <location>
        <begin position="1199"/>
        <end position="1213"/>
    </location>
</feature>